<dbReference type="SUPFAM" id="SSF48452">
    <property type="entry name" value="TPR-like"/>
    <property type="match status" value="1"/>
</dbReference>
<protein>
    <recommendedName>
        <fullName evidence="3">SusD family protein</fullName>
    </recommendedName>
</protein>
<feature type="signal peptide" evidence="1">
    <location>
        <begin position="1"/>
        <end position="19"/>
    </location>
</feature>
<dbReference type="AlphaFoldDB" id="A0A6N3BQ95"/>
<evidence type="ECO:0000313" key="2">
    <source>
        <dbReference type="EMBL" id="VYU04808.1"/>
    </source>
</evidence>
<keyword evidence="1" id="KW-0732">Signal</keyword>
<feature type="chain" id="PRO_5027048143" description="SusD family protein" evidence="1">
    <location>
        <begin position="20"/>
        <end position="563"/>
    </location>
</feature>
<dbReference type="PROSITE" id="PS51257">
    <property type="entry name" value="PROKAR_LIPOPROTEIN"/>
    <property type="match status" value="1"/>
</dbReference>
<evidence type="ECO:0000256" key="1">
    <source>
        <dbReference type="SAM" id="SignalP"/>
    </source>
</evidence>
<name>A0A6N3BQ95_9BACT</name>
<dbReference type="InterPro" id="IPR011990">
    <property type="entry name" value="TPR-like_helical_dom_sf"/>
</dbReference>
<reference evidence="2" key="1">
    <citation type="submission" date="2019-11" db="EMBL/GenBank/DDBJ databases">
        <authorList>
            <person name="Feng L."/>
        </authorList>
    </citation>
    <scope>NUCLEOTIDE SEQUENCE</scope>
    <source>
        <strain evidence="2">PclaraLFYP37</strain>
    </source>
</reference>
<evidence type="ECO:0008006" key="3">
    <source>
        <dbReference type="Google" id="ProtNLM"/>
    </source>
</evidence>
<proteinExistence type="predicted"/>
<dbReference type="RefSeq" id="WP_412441672.1">
    <property type="nucleotide sequence ID" value="NZ_CACRUT010000013.1"/>
</dbReference>
<dbReference type="Gene3D" id="1.25.40.390">
    <property type="match status" value="1"/>
</dbReference>
<sequence>MKKNKIFSMALVLAFGAGAAFTSCVDTDSSLVDFNPQLNSPNDTVYSLLGIMNKMQVIADRTIILGEIRGELSSATEAATTDLKELADFTATTDNRYNAPEDYYAIIQNCNYYIAHADTMLSLRGEKVFIREYAAVKAFRAWTYLQLAIYYGKVPFFTEPLMTEVEADPSRYPFYDVKQVCEYFIPDLEPYVETDFPLAGNDRYFIPVRVLLGDLCLWAGRYRESAQYYHDYLTHPDKPLAPAGNMEAYWGNYEFKSHSSSYSSTTDLAGIRMETSEYDGVVSRLGDVLNSTEDNRYYFEMTSSQSLLELSQAQRYVMVYTDPTTNLRDTISPGENTIYNDSRERGDLRLCSNVRTTYTASRDDYSEDFQTVVRFPVTSNSSFLSEIPLYRLSSIYLRMAEAYNRAGLPESAFAILKYGLSDGTVSKYVSADEQKRAGNLLTWSPYNFITQDMSSTSTTTVNTEGIHSYGCGESYADTLYVIPEGLATHEDSILFVEDKICDEMALEQSFLGQRFGDLQRIALRRDDTDFLARKIAGRAGKDSFNTELYGRLSDRSNWYLPLE</sequence>
<organism evidence="2">
    <name type="scientific">Paraprevotella clara</name>
    <dbReference type="NCBI Taxonomy" id="454154"/>
    <lineage>
        <taxon>Bacteria</taxon>
        <taxon>Pseudomonadati</taxon>
        <taxon>Bacteroidota</taxon>
        <taxon>Bacteroidia</taxon>
        <taxon>Bacteroidales</taxon>
        <taxon>Prevotellaceae</taxon>
        <taxon>Paraprevotella</taxon>
    </lineage>
</organism>
<gene>
    <name evidence="2" type="ORF">PCLFYP37_01774</name>
</gene>
<dbReference type="EMBL" id="CACRUT010000013">
    <property type="protein sequence ID" value="VYU04808.1"/>
    <property type="molecule type" value="Genomic_DNA"/>
</dbReference>
<accession>A0A6N3BQ95</accession>